<feature type="domain" description="RNA polymerase sigma-70" evidence="10">
    <location>
        <begin position="513"/>
        <end position="539"/>
    </location>
</feature>
<evidence type="ECO:0000259" key="10">
    <source>
        <dbReference type="PROSITE" id="PS00716"/>
    </source>
</evidence>
<evidence type="ECO:0000259" key="9">
    <source>
        <dbReference type="PROSITE" id="PS00715"/>
    </source>
</evidence>
<dbReference type="FunFam" id="1.10.601.10:FF:000001">
    <property type="entry name" value="RNA polymerase sigma factor SigA"/>
    <property type="match status" value="1"/>
</dbReference>
<comment type="function">
    <text evidence="6">Sigma factors are initiation factors that promote the attachment of RNA polymerase to specific initiation sites and are then released. This sigma factor is the primary sigma factor during exponential growth.</text>
</comment>
<dbReference type="CDD" id="cd06171">
    <property type="entry name" value="Sigma70_r4"/>
    <property type="match status" value="1"/>
</dbReference>
<evidence type="ECO:0000256" key="6">
    <source>
        <dbReference type="HAMAP-Rule" id="MF_00963"/>
    </source>
</evidence>
<dbReference type="InterPro" id="IPR036388">
    <property type="entry name" value="WH-like_DNA-bd_sf"/>
</dbReference>
<dbReference type="Pfam" id="PF04542">
    <property type="entry name" value="Sigma70_r2"/>
    <property type="match status" value="1"/>
</dbReference>
<keyword evidence="1 6" id="KW-0963">Cytoplasm</keyword>
<dbReference type="Pfam" id="PF00140">
    <property type="entry name" value="Sigma70_r1_2"/>
    <property type="match status" value="1"/>
</dbReference>
<dbReference type="GO" id="GO:0016987">
    <property type="term" value="F:sigma factor activity"/>
    <property type="evidence" value="ECO:0007669"/>
    <property type="project" value="UniProtKB-UniRule"/>
</dbReference>
<feature type="short sequence motif" description="Interaction with polymerase core subunit RpoC" evidence="6">
    <location>
        <begin position="345"/>
        <end position="348"/>
    </location>
</feature>
<dbReference type="PROSITE" id="PS00715">
    <property type="entry name" value="SIGMA70_1"/>
    <property type="match status" value="1"/>
</dbReference>
<evidence type="ECO:0000256" key="8">
    <source>
        <dbReference type="SAM" id="MobiDB-lite"/>
    </source>
</evidence>
<dbReference type="Proteomes" id="UP000321595">
    <property type="component" value="Chromosome"/>
</dbReference>
<evidence type="ECO:0000313" key="11">
    <source>
        <dbReference type="EMBL" id="QED26534.1"/>
    </source>
</evidence>
<dbReference type="PANTHER" id="PTHR30603:SF60">
    <property type="entry name" value="RNA POLYMERASE SIGMA FACTOR RPOD"/>
    <property type="match status" value="1"/>
</dbReference>
<dbReference type="OrthoDB" id="9809557at2"/>
<dbReference type="HAMAP" id="MF_00963">
    <property type="entry name" value="Sigma70_RpoD_SigA"/>
    <property type="match status" value="1"/>
</dbReference>
<dbReference type="SUPFAM" id="SSF88659">
    <property type="entry name" value="Sigma3 and sigma4 domains of RNA polymerase sigma factors"/>
    <property type="match status" value="2"/>
</dbReference>
<evidence type="ECO:0000256" key="4">
    <source>
        <dbReference type="ARBA" id="ARBA00023125"/>
    </source>
</evidence>
<dbReference type="NCBIfam" id="TIGR02937">
    <property type="entry name" value="sigma70-ECF"/>
    <property type="match status" value="1"/>
</dbReference>
<protein>
    <recommendedName>
        <fullName evidence="6">RNA polymerase sigma factor SigA</fullName>
    </recommendedName>
</protein>
<dbReference type="InterPro" id="IPR013324">
    <property type="entry name" value="RNA_pol_sigma_r3/r4-like"/>
</dbReference>
<dbReference type="InterPro" id="IPR012760">
    <property type="entry name" value="RNA_pol_sigma_RpoD_C"/>
</dbReference>
<dbReference type="InterPro" id="IPR007627">
    <property type="entry name" value="RNA_pol_sigma70_r2"/>
</dbReference>
<dbReference type="Gene3D" id="1.10.601.10">
    <property type="entry name" value="RNA Polymerase Primary Sigma Factor"/>
    <property type="match status" value="1"/>
</dbReference>
<keyword evidence="4 6" id="KW-0238">DNA-binding</keyword>
<feature type="region of interest" description="Sigma-70 factor domain-4" evidence="6">
    <location>
        <begin position="488"/>
        <end position="541"/>
    </location>
</feature>
<evidence type="ECO:0000256" key="1">
    <source>
        <dbReference type="ARBA" id="ARBA00022490"/>
    </source>
</evidence>
<sequence>MDHDSNDSGDLTGGKAVGETKTKNKSQKAPINNVEDDFIGQRTEARRNAKVQAGEGSEEWKDGFDPVKMYLRRIGQVTLLTREGEVAIAKEIEAGREIVFDCIVSCENGIEQMLALPDRLRGGTARAREVFDEYSPSDEDSDQPVAPDVFKRFERLKKAYQSHQEKVAEVAELSKKRSKDKEALEEAEKAEQRAKRRLVNAVRECRLSQRFINEVVGNIKEASSSIRRCERRLEEYARVSKESREKLDIMADTYMAGDEVDYTGFRFGEDYIVEYIQVREHFTALQTRVERDFKMTRAELDLLVSKIDEGEQRAERGKSEMIRANLRLVVSIAKKYVNRGMHFLDLIQEGNIGLMRAVEKFEYQRGHKFSTYATWWIRQAITRAIADQARTIRIPVHLIETINRIVRTSRQLEQDLGREPEPDEIAAKLDIPVEAVRRALKISRQPVSLETPIGEDDSQLGDFIEDENSPSPMEEAVFQALREQTQELLSSLTPREEKILRMRFGIGEPTDHTLEEVGQDFNLTRERIRQIEAKALQKLRQANRADSLRPFYDSNG</sequence>
<dbReference type="InterPro" id="IPR007630">
    <property type="entry name" value="RNA_pol_sigma70_r4"/>
</dbReference>
<evidence type="ECO:0000313" key="12">
    <source>
        <dbReference type="Proteomes" id="UP000321595"/>
    </source>
</evidence>
<dbReference type="SUPFAM" id="SSF88946">
    <property type="entry name" value="Sigma2 domain of RNA polymerase sigma factors"/>
    <property type="match status" value="1"/>
</dbReference>
<dbReference type="InterPro" id="IPR050239">
    <property type="entry name" value="Sigma-70_RNA_pol_init_factors"/>
</dbReference>
<dbReference type="NCBIfam" id="NF004208">
    <property type="entry name" value="PRK05658.1"/>
    <property type="match status" value="1"/>
</dbReference>
<name>A0A5B8XLL0_9DELT</name>
<evidence type="ECO:0000256" key="5">
    <source>
        <dbReference type="ARBA" id="ARBA00023163"/>
    </source>
</evidence>
<keyword evidence="5 6" id="KW-0804">Transcription</keyword>
<dbReference type="Pfam" id="PF04545">
    <property type="entry name" value="Sigma70_r4"/>
    <property type="match status" value="1"/>
</dbReference>
<comment type="similarity">
    <text evidence="6">Belongs to the sigma-70 factor family. RpoD/SigA subfamily.</text>
</comment>
<dbReference type="GO" id="GO:0005737">
    <property type="term" value="C:cytoplasm"/>
    <property type="evidence" value="ECO:0007669"/>
    <property type="project" value="UniProtKB-SubCell"/>
</dbReference>
<dbReference type="KEGG" id="bbae:FRD01_04580"/>
<dbReference type="EMBL" id="CP042467">
    <property type="protein sequence ID" value="QED26534.1"/>
    <property type="molecule type" value="Genomic_DNA"/>
</dbReference>
<keyword evidence="12" id="KW-1185">Reference proteome</keyword>
<dbReference type="InterPro" id="IPR009042">
    <property type="entry name" value="RNA_pol_sigma70_r1_2"/>
</dbReference>
<dbReference type="InterPro" id="IPR013325">
    <property type="entry name" value="RNA_pol_sigma_r2"/>
</dbReference>
<dbReference type="Gene3D" id="1.10.10.10">
    <property type="entry name" value="Winged helix-like DNA-binding domain superfamily/Winged helix DNA-binding domain"/>
    <property type="match status" value="2"/>
</dbReference>
<feature type="coiled-coil region" evidence="7">
    <location>
        <begin position="153"/>
        <end position="246"/>
    </location>
</feature>
<comment type="subunit">
    <text evidence="6">Interacts transiently with the RNA polymerase catalytic core.</text>
</comment>
<dbReference type="InterPro" id="IPR007624">
    <property type="entry name" value="RNA_pol_sigma70_r3"/>
</dbReference>
<keyword evidence="3 6" id="KW-0731">Sigma factor</keyword>
<comment type="subcellular location">
    <subcellularLocation>
        <location evidence="6">Cytoplasm</location>
    </subcellularLocation>
</comment>
<dbReference type="GO" id="GO:0006352">
    <property type="term" value="P:DNA-templated transcription initiation"/>
    <property type="evidence" value="ECO:0007669"/>
    <property type="project" value="UniProtKB-UniRule"/>
</dbReference>
<dbReference type="Pfam" id="PF04539">
    <property type="entry name" value="Sigma70_r3"/>
    <property type="match status" value="1"/>
</dbReference>
<dbReference type="AlphaFoldDB" id="A0A5B8XLL0"/>
<feature type="region of interest" description="Disordered" evidence="8">
    <location>
        <begin position="1"/>
        <end position="58"/>
    </location>
</feature>
<dbReference type="NCBIfam" id="TIGR02393">
    <property type="entry name" value="RpoD_Cterm"/>
    <property type="match status" value="1"/>
</dbReference>
<keyword evidence="2 6" id="KW-0805">Transcription regulation</keyword>
<feature type="domain" description="RNA polymerase sigma-70" evidence="9">
    <location>
        <begin position="345"/>
        <end position="358"/>
    </location>
</feature>
<dbReference type="PANTHER" id="PTHR30603">
    <property type="entry name" value="RNA POLYMERASE SIGMA FACTOR RPO"/>
    <property type="match status" value="1"/>
</dbReference>
<dbReference type="InterPro" id="IPR000943">
    <property type="entry name" value="RNA_pol_sigma70"/>
</dbReference>
<evidence type="ECO:0000256" key="7">
    <source>
        <dbReference type="SAM" id="Coils"/>
    </source>
</evidence>
<dbReference type="PRINTS" id="PR00046">
    <property type="entry name" value="SIGMA70FCT"/>
</dbReference>
<dbReference type="PROSITE" id="PS00716">
    <property type="entry name" value="SIGMA70_2"/>
    <property type="match status" value="1"/>
</dbReference>
<accession>A0A5B8XLL0</accession>
<proteinExistence type="inferred from homology"/>
<dbReference type="GO" id="GO:0003677">
    <property type="term" value="F:DNA binding"/>
    <property type="evidence" value="ECO:0007669"/>
    <property type="project" value="UniProtKB-UniRule"/>
</dbReference>
<feature type="region of interest" description="Sigma-70 factor domain-2" evidence="6">
    <location>
        <begin position="321"/>
        <end position="391"/>
    </location>
</feature>
<evidence type="ECO:0000256" key="3">
    <source>
        <dbReference type="ARBA" id="ARBA00023082"/>
    </source>
</evidence>
<dbReference type="InterPro" id="IPR014284">
    <property type="entry name" value="RNA_pol_sigma-70_dom"/>
</dbReference>
<dbReference type="InterPro" id="IPR028630">
    <property type="entry name" value="Sigma70_RpoD"/>
</dbReference>
<comment type="caution">
    <text evidence="6">Lacks conserved residue(s) required for the propagation of feature annotation.</text>
</comment>
<gene>
    <name evidence="11" type="primary">rpoD</name>
    <name evidence="6" type="synonym">sigA</name>
    <name evidence="11" type="ORF">FRD01_04580</name>
</gene>
<evidence type="ECO:0000256" key="2">
    <source>
        <dbReference type="ARBA" id="ARBA00023015"/>
    </source>
</evidence>
<feature type="DNA-binding region" description="H-T-H motif" evidence="6">
    <location>
        <begin position="514"/>
        <end position="533"/>
    </location>
</feature>
<organism evidence="11 12">
    <name type="scientific">Microvenator marinus</name>
    <dbReference type="NCBI Taxonomy" id="2600177"/>
    <lineage>
        <taxon>Bacteria</taxon>
        <taxon>Deltaproteobacteria</taxon>
        <taxon>Bradymonadales</taxon>
        <taxon>Microvenatoraceae</taxon>
        <taxon>Microvenator</taxon>
    </lineage>
</organism>
<keyword evidence="7" id="KW-0175">Coiled coil</keyword>
<reference evidence="11 12" key="1">
    <citation type="submission" date="2019-08" db="EMBL/GenBank/DDBJ databases">
        <authorList>
            <person name="Liang Q."/>
        </authorList>
    </citation>
    <scope>NUCLEOTIDE SEQUENCE [LARGE SCALE GENOMIC DNA]</scope>
    <source>
        <strain evidence="11 12">V1718</strain>
    </source>
</reference>